<dbReference type="GO" id="GO:0005886">
    <property type="term" value="C:plasma membrane"/>
    <property type="evidence" value="ECO:0007669"/>
    <property type="project" value="UniProtKB-SubCell"/>
</dbReference>
<dbReference type="InterPro" id="IPR032675">
    <property type="entry name" value="LRR_dom_sf"/>
</dbReference>
<evidence type="ECO:0000256" key="4">
    <source>
        <dbReference type="ARBA" id="ARBA00022692"/>
    </source>
</evidence>
<proteinExistence type="predicted"/>
<evidence type="ECO:0000259" key="11">
    <source>
        <dbReference type="SMART" id="SM00082"/>
    </source>
</evidence>
<evidence type="ECO:0000256" key="1">
    <source>
        <dbReference type="ARBA" id="ARBA00004236"/>
    </source>
</evidence>
<organism evidence="12 13">
    <name type="scientific">Pleurodeles waltl</name>
    <name type="common">Iberian ribbed newt</name>
    <dbReference type="NCBI Taxonomy" id="8319"/>
    <lineage>
        <taxon>Eukaryota</taxon>
        <taxon>Metazoa</taxon>
        <taxon>Chordata</taxon>
        <taxon>Craniata</taxon>
        <taxon>Vertebrata</taxon>
        <taxon>Euteleostomi</taxon>
        <taxon>Amphibia</taxon>
        <taxon>Batrachia</taxon>
        <taxon>Caudata</taxon>
        <taxon>Salamandroidea</taxon>
        <taxon>Salamandridae</taxon>
        <taxon>Pleurodelinae</taxon>
        <taxon>Pleurodeles</taxon>
    </lineage>
</organism>
<keyword evidence="9" id="KW-1015">Disulfide bond</keyword>
<dbReference type="PROSITE" id="PS51450">
    <property type="entry name" value="LRR"/>
    <property type="match status" value="1"/>
</dbReference>
<dbReference type="FunFam" id="3.80.10.10:FF:001438">
    <property type="entry name" value="Uncharacterized protein"/>
    <property type="match status" value="1"/>
</dbReference>
<dbReference type="Proteomes" id="UP001066276">
    <property type="component" value="Chromosome 4_1"/>
</dbReference>
<reference evidence="12" key="1">
    <citation type="journal article" date="2022" name="bioRxiv">
        <title>Sequencing and chromosome-scale assembly of the giantPleurodeles waltlgenome.</title>
        <authorList>
            <person name="Brown T."/>
            <person name="Elewa A."/>
            <person name="Iarovenko S."/>
            <person name="Subramanian E."/>
            <person name="Araus A.J."/>
            <person name="Petzold A."/>
            <person name="Susuki M."/>
            <person name="Suzuki K.-i.T."/>
            <person name="Hayashi T."/>
            <person name="Toyoda A."/>
            <person name="Oliveira C."/>
            <person name="Osipova E."/>
            <person name="Leigh N.D."/>
            <person name="Simon A."/>
            <person name="Yun M.H."/>
        </authorList>
    </citation>
    <scope>NUCLEOTIDE SEQUENCE</scope>
    <source>
        <strain evidence="12">20211129_DDA</strain>
        <tissue evidence="12">Liver</tissue>
    </source>
</reference>
<dbReference type="InterPro" id="IPR000483">
    <property type="entry name" value="Cys-rich_flank_reg_C"/>
</dbReference>
<dbReference type="SMART" id="SM00369">
    <property type="entry name" value="LRR_TYP"/>
    <property type="match status" value="8"/>
</dbReference>
<evidence type="ECO:0000256" key="5">
    <source>
        <dbReference type="ARBA" id="ARBA00022729"/>
    </source>
</evidence>
<keyword evidence="3" id="KW-0433">Leucine-rich repeat</keyword>
<evidence type="ECO:0000256" key="6">
    <source>
        <dbReference type="ARBA" id="ARBA00022737"/>
    </source>
</evidence>
<keyword evidence="13" id="KW-1185">Reference proteome</keyword>
<dbReference type="InterPro" id="IPR013783">
    <property type="entry name" value="Ig-like_fold"/>
</dbReference>
<evidence type="ECO:0000313" key="13">
    <source>
        <dbReference type="Proteomes" id="UP001066276"/>
    </source>
</evidence>
<evidence type="ECO:0000256" key="2">
    <source>
        <dbReference type="ARBA" id="ARBA00022475"/>
    </source>
</evidence>
<dbReference type="SUPFAM" id="SSF49265">
    <property type="entry name" value="Fibronectin type III"/>
    <property type="match status" value="1"/>
</dbReference>
<dbReference type="PANTHER" id="PTHR24369:SF213">
    <property type="entry name" value="INSULIN LIKE GROWTH FACTOR BINDING PROTEIN ACID LABILE SUBUNIT"/>
    <property type="match status" value="1"/>
</dbReference>
<dbReference type="InterPro" id="IPR001611">
    <property type="entry name" value="Leu-rich_rpt"/>
</dbReference>
<dbReference type="InterPro" id="IPR036116">
    <property type="entry name" value="FN3_sf"/>
</dbReference>
<dbReference type="SUPFAM" id="SSF52058">
    <property type="entry name" value="L domain-like"/>
    <property type="match status" value="1"/>
</dbReference>
<keyword evidence="4 10" id="KW-0812">Transmembrane</keyword>
<evidence type="ECO:0000256" key="8">
    <source>
        <dbReference type="ARBA" id="ARBA00023136"/>
    </source>
</evidence>
<dbReference type="InterPro" id="IPR003961">
    <property type="entry name" value="FN3_dom"/>
</dbReference>
<dbReference type="EMBL" id="JANPWB010000007">
    <property type="protein sequence ID" value="KAJ1173887.1"/>
    <property type="molecule type" value="Genomic_DNA"/>
</dbReference>
<comment type="subcellular location">
    <subcellularLocation>
        <location evidence="1">Cell membrane</location>
    </subcellularLocation>
</comment>
<feature type="transmembrane region" description="Helical" evidence="10">
    <location>
        <begin position="568"/>
        <end position="591"/>
    </location>
</feature>
<dbReference type="PANTHER" id="PTHR24369">
    <property type="entry name" value="ANTIGEN BSP, PUTATIVE-RELATED"/>
    <property type="match status" value="1"/>
</dbReference>
<dbReference type="Pfam" id="PF13855">
    <property type="entry name" value="LRR_8"/>
    <property type="match status" value="2"/>
</dbReference>
<keyword evidence="2" id="KW-1003">Cell membrane</keyword>
<dbReference type="InterPro" id="IPR050541">
    <property type="entry name" value="LRR_TM_domain-containing"/>
</dbReference>
<dbReference type="Pfam" id="PF00041">
    <property type="entry name" value="fn3"/>
    <property type="match status" value="1"/>
</dbReference>
<evidence type="ECO:0000256" key="3">
    <source>
        <dbReference type="ARBA" id="ARBA00022614"/>
    </source>
</evidence>
<dbReference type="InterPro" id="IPR003591">
    <property type="entry name" value="Leu-rich_rpt_typical-subtyp"/>
</dbReference>
<evidence type="ECO:0000313" key="12">
    <source>
        <dbReference type="EMBL" id="KAJ1173887.1"/>
    </source>
</evidence>
<dbReference type="Gene3D" id="3.80.10.10">
    <property type="entry name" value="Ribonuclease Inhibitor"/>
    <property type="match status" value="3"/>
</dbReference>
<evidence type="ECO:0000256" key="9">
    <source>
        <dbReference type="ARBA" id="ARBA00023157"/>
    </source>
</evidence>
<protein>
    <recommendedName>
        <fullName evidence="11">LRRCT domain-containing protein</fullName>
    </recommendedName>
</protein>
<feature type="domain" description="LRRCT" evidence="11">
    <location>
        <begin position="348"/>
        <end position="399"/>
    </location>
</feature>
<keyword evidence="7 10" id="KW-1133">Transmembrane helix</keyword>
<evidence type="ECO:0000256" key="10">
    <source>
        <dbReference type="SAM" id="Phobius"/>
    </source>
</evidence>
<gene>
    <name evidence="12" type="ORF">NDU88_005712</name>
</gene>
<dbReference type="SMART" id="SM00082">
    <property type="entry name" value="LRRCT"/>
    <property type="match status" value="1"/>
</dbReference>
<evidence type="ECO:0000256" key="7">
    <source>
        <dbReference type="ARBA" id="ARBA00022989"/>
    </source>
</evidence>
<accession>A0AAV7TB85</accession>
<sequence length="669" mass="73114">MTVQHCPRALLQSLARHLLLLKHLLGDRGAGTGAPQNPQRYSSPRSCTMSWFWSLLLGLATNSFALLVKGASTCPAMCTCLAPQCHVLCQNASLVSVPSGLPEDTLELHLENNNLTQLEPGAFLGLIQLNALHLSSCGLRHLLPGAFEGLCHLEHLHLEGNQLESLDEGMFGNLSSLLYLHLENNHISCLGQGAFQFMNKLSALYLSHNQLTELSDQSLNGLPQLRWLFLDNNLLFNISTNAFSGLKQLHKLSLEANNLTSVPRTLRQAKSLQFLQLSKNTIRKLNPFGRRLRSLTEIYLDEVGLQEASASFLVGMRRLRILSLKGNRLKSLSLPLIKGQTELRLGGNPFCCDCRLLWLHVYLQVTMAKGGQEEVLCSTPMALSGQHLLSVEVQKLTCPAFGTSVTTATYKSGGPPAVENITNKVTSVLATTVTTLLSPLQHHMPTSNTILERLDPCFADVMHSVEVQPKGEATLAVTWSAPGDHDRFEVRYNSGEAMQVLWVTGDLAEVELHQLQMGRDYKVCVIPLSKDVAKCTAPSPRQCSIGHTMGTSADVQPVHMPPAPSHSALGTGVGVALVVLVLVALGAAGAYKHCSRQAGFQRHFDDDGPGGERYNPDPYKVDGIYDSIEEDRNIYITAASQWVTEVDEKLDYNLATPASILATPRYATL</sequence>
<dbReference type="Gene3D" id="2.60.40.10">
    <property type="entry name" value="Immunoglobulins"/>
    <property type="match status" value="1"/>
</dbReference>
<name>A0AAV7TB85_PLEWA</name>
<dbReference type="AlphaFoldDB" id="A0AAV7TB85"/>
<keyword evidence="8 10" id="KW-0472">Membrane</keyword>
<keyword evidence="5" id="KW-0732">Signal</keyword>
<keyword evidence="6" id="KW-0677">Repeat</keyword>
<comment type="caution">
    <text evidence="12">The sequence shown here is derived from an EMBL/GenBank/DDBJ whole genome shotgun (WGS) entry which is preliminary data.</text>
</comment>